<dbReference type="EMBL" id="MN536026">
    <property type="protein sequence ID" value="QIG56938.1"/>
    <property type="molecule type" value="Genomic_DNA"/>
</dbReference>
<reference evidence="1 2" key="1">
    <citation type="submission" date="2019-10" db="EMBL/GenBank/DDBJ databases">
        <title>Genome of the temperate Pseudomonas aerugionosa phage vB_Pae-SS2019XI.</title>
        <authorList>
            <person name="Hammerl J.A."/>
            <person name="Jaeckel C."/>
            <person name="Schnehle S."/>
            <person name="Schmoger S."/>
        </authorList>
    </citation>
    <scope>NUCLEOTIDE SEQUENCE [LARGE SCALE GENOMIC DNA]</scope>
</reference>
<proteinExistence type="predicted"/>
<organism evidence="1 2">
    <name type="scientific">Pseudomonas phage vB_Pae-SS2019XI</name>
    <dbReference type="NCBI Taxonomy" id="2660688"/>
    <lineage>
        <taxon>Viruses</taxon>
        <taxon>Duplodnaviria</taxon>
        <taxon>Heunggongvirae</taxon>
        <taxon>Uroviricota</taxon>
        <taxon>Caudoviricetes</taxon>
        <taxon>Casjensviridae</taxon>
        <taxon>Maxdohrnvirus</taxon>
        <taxon>Maxdohrnvirus SS2019XI</taxon>
    </lineage>
</organism>
<protein>
    <submittedName>
        <fullName evidence="1">Uncharacterized protein</fullName>
    </submittedName>
</protein>
<evidence type="ECO:0000313" key="1">
    <source>
        <dbReference type="EMBL" id="QIG56938.1"/>
    </source>
</evidence>
<gene>
    <name evidence="1" type="ORF">vBPaeSS2019XI_060</name>
</gene>
<keyword evidence="2" id="KW-1185">Reference proteome</keyword>
<sequence length="147" mass="16046">MSIHDEIKRHMALAFFGSAYADQAEECGQPLAGEIMDQLPEAIDPAALHAADTLAASMLHANGLKSAPFDLESLFLRAVEIAENSDDKGDREHSPEMFGHYCAMQAMGHGVGLSDAFGRQVYDAIRVPYTEFGSYSLERDYFAQEGA</sequence>
<name>A0A6G6XGH4_9CAUD</name>
<evidence type="ECO:0000313" key="2">
    <source>
        <dbReference type="Proteomes" id="UP000502584"/>
    </source>
</evidence>
<dbReference type="Proteomes" id="UP000502584">
    <property type="component" value="Segment"/>
</dbReference>
<accession>A0A6G6XGH4</accession>